<protein>
    <submittedName>
        <fullName evidence="1">Uncharacterized protein</fullName>
    </submittedName>
</protein>
<accession>A0ACD3ATX3</accession>
<evidence type="ECO:0000313" key="2">
    <source>
        <dbReference type="Proteomes" id="UP000308600"/>
    </source>
</evidence>
<name>A0ACD3ATX3_9AGAR</name>
<sequence>MLFSGQACFSPSVLPCYRRTWVKNGGTLTRSKDDFVKTKYFFCDGPSDPWLIPLRANKSLLVRHAAWIGKSFNEEFLMPVGPYVLDEHFDIAMILPIEFPDTPLSLKRPFGAMDQGSNLSDGSISGHRGHIVNVIHTEAGGPQALTYTQSKLKRPLHAEKDRDSSGEEEHRPKKRRKIRESSGSMPKSQDAAGKQISPEKMLDPKTKAPNVDENPRCPAPFVVLPEPRKNSKEVLKFTPTPPPPQSPPKAYTLRRFNLRGTTSPALVFSVAELLEAPRTEATLLDPKVPYFNQKFVCLSLGTAQDTGGRREM</sequence>
<reference evidence="1 2" key="1">
    <citation type="journal article" date="2019" name="Nat. Ecol. Evol.">
        <title>Megaphylogeny resolves global patterns of mushroom evolution.</title>
        <authorList>
            <person name="Varga T."/>
            <person name="Krizsan K."/>
            <person name="Foldi C."/>
            <person name="Dima B."/>
            <person name="Sanchez-Garcia M."/>
            <person name="Sanchez-Ramirez S."/>
            <person name="Szollosi G.J."/>
            <person name="Szarkandi J.G."/>
            <person name="Papp V."/>
            <person name="Albert L."/>
            <person name="Andreopoulos W."/>
            <person name="Angelini C."/>
            <person name="Antonin V."/>
            <person name="Barry K.W."/>
            <person name="Bougher N.L."/>
            <person name="Buchanan P."/>
            <person name="Buyck B."/>
            <person name="Bense V."/>
            <person name="Catcheside P."/>
            <person name="Chovatia M."/>
            <person name="Cooper J."/>
            <person name="Damon W."/>
            <person name="Desjardin D."/>
            <person name="Finy P."/>
            <person name="Geml J."/>
            <person name="Haridas S."/>
            <person name="Hughes K."/>
            <person name="Justo A."/>
            <person name="Karasinski D."/>
            <person name="Kautmanova I."/>
            <person name="Kiss B."/>
            <person name="Kocsube S."/>
            <person name="Kotiranta H."/>
            <person name="LaButti K.M."/>
            <person name="Lechner B.E."/>
            <person name="Liimatainen K."/>
            <person name="Lipzen A."/>
            <person name="Lukacs Z."/>
            <person name="Mihaltcheva S."/>
            <person name="Morgado L.N."/>
            <person name="Niskanen T."/>
            <person name="Noordeloos M.E."/>
            <person name="Ohm R.A."/>
            <person name="Ortiz-Santana B."/>
            <person name="Ovrebo C."/>
            <person name="Racz N."/>
            <person name="Riley R."/>
            <person name="Savchenko A."/>
            <person name="Shiryaev A."/>
            <person name="Soop K."/>
            <person name="Spirin V."/>
            <person name="Szebenyi C."/>
            <person name="Tomsovsky M."/>
            <person name="Tulloss R.E."/>
            <person name="Uehling J."/>
            <person name="Grigoriev I.V."/>
            <person name="Vagvolgyi C."/>
            <person name="Papp T."/>
            <person name="Martin F.M."/>
            <person name="Miettinen O."/>
            <person name="Hibbett D.S."/>
            <person name="Nagy L.G."/>
        </authorList>
    </citation>
    <scope>NUCLEOTIDE SEQUENCE [LARGE SCALE GENOMIC DNA]</scope>
    <source>
        <strain evidence="1 2">NL-1719</strain>
    </source>
</reference>
<dbReference type="Proteomes" id="UP000308600">
    <property type="component" value="Unassembled WGS sequence"/>
</dbReference>
<organism evidence="1 2">
    <name type="scientific">Pluteus cervinus</name>
    <dbReference type="NCBI Taxonomy" id="181527"/>
    <lineage>
        <taxon>Eukaryota</taxon>
        <taxon>Fungi</taxon>
        <taxon>Dikarya</taxon>
        <taxon>Basidiomycota</taxon>
        <taxon>Agaricomycotina</taxon>
        <taxon>Agaricomycetes</taxon>
        <taxon>Agaricomycetidae</taxon>
        <taxon>Agaricales</taxon>
        <taxon>Pluteineae</taxon>
        <taxon>Pluteaceae</taxon>
        <taxon>Pluteus</taxon>
    </lineage>
</organism>
<proteinExistence type="predicted"/>
<dbReference type="EMBL" id="ML208337">
    <property type="protein sequence ID" value="TFK69099.1"/>
    <property type="molecule type" value="Genomic_DNA"/>
</dbReference>
<evidence type="ECO:0000313" key="1">
    <source>
        <dbReference type="EMBL" id="TFK69099.1"/>
    </source>
</evidence>
<keyword evidence="2" id="KW-1185">Reference proteome</keyword>
<gene>
    <name evidence="1" type="ORF">BDN72DRAFT_626807</name>
</gene>